<accession>A0A6I6H4J1</accession>
<evidence type="ECO:0000313" key="2">
    <source>
        <dbReference type="EMBL" id="QGW29341.1"/>
    </source>
</evidence>
<organism evidence="2 3">
    <name type="scientific">Phnomibacter ginsenosidimutans</name>
    <dbReference type="NCBI Taxonomy" id="2676868"/>
    <lineage>
        <taxon>Bacteria</taxon>
        <taxon>Pseudomonadati</taxon>
        <taxon>Bacteroidota</taxon>
        <taxon>Chitinophagia</taxon>
        <taxon>Chitinophagales</taxon>
        <taxon>Chitinophagaceae</taxon>
        <taxon>Phnomibacter</taxon>
    </lineage>
</organism>
<gene>
    <name evidence="2" type="ORF">GLV81_15550</name>
</gene>
<sequence length="64" mass="6931">MTIKTGLVAVACLLLSQSFAQQTRKAIDEAMTAKTMAADTSKKAAGKVAVHLPWRWRNKTARTG</sequence>
<proteinExistence type="predicted"/>
<reference evidence="2 3" key="1">
    <citation type="submission" date="2019-11" db="EMBL/GenBank/DDBJ databases">
        <authorList>
            <person name="Im W.T."/>
        </authorList>
    </citation>
    <scope>NUCLEOTIDE SEQUENCE [LARGE SCALE GENOMIC DNA]</scope>
    <source>
        <strain evidence="2 3">SB-02</strain>
    </source>
</reference>
<dbReference type="Proteomes" id="UP000426027">
    <property type="component" value="Chromosome"/>
</dbReference>
<keyword evidence="3" id="KW-1185">Reference proteome</keyword>
<dbReference type="RefSeq" id="WP_157479693.1">
    <property type="nucleotide sequence ID" value="NZ_CP046566.1"/>
</dbReference>
<feature type="chain" id="PRO_5026104272" evidence="1">
    <location>
        <begin position="21"/>
        <end position="64"/>
    </location>
</feature>
<name>A0A6I6H4J1_9BACT</name>
<dbReference type="EMBL" id="CP046566">
    <property type="protein sequence ID" value="QGW29341.1"/>
    <property type="molecule type" value="Genomic_DNA"/>
</dbReference>
<evidence type="ECO:0000313" key="3">
    <source>
        <dbReference type="Proteomes" id="UP000426027"/>
    </source>
</evidence>
<protein>
    <submittedName>
        <fullName evidence="2">Uncharacterized protein</fullName>
    </submittedName>
</protein>
<keyword evidence="1" id="KW-0732">Signal</keyword>
<dbReference type="KEGG" id="fls:GLV81_15550"/>
<dbReference type="AlphaFoldDB" id="A0A6I6H4J1"/>
<evidence type="ECO:0000256" key="1">
    <source>
        <dbReference type="SAM" id="SignalP"/>
    </source>
</evidence>
<feature type="signal peptide" evidence="1">
    <location>
        <begin position="1"/>
        <end position="20"/>
    </location>
</feature>